<dbReference type="SUPFAM" id="SSF56436">
    <property type="entry name" value="C-type lectin-like"/>
    <property type="match status" value="1"/>
</dbReference>
<accession>A0A1D2M432</accession>
<evidence type="ECO:0000313" key="4">
    <source>
        <dbReference type="Proteomes" id="UP000094527"/>
    </source>
</evidence>
<dbReference type="PROSITE" id="PS50041">
    <property type="entry name" value="C_TYPE_LECTIN_2"/>
    <property type="match status" value="1"/>
</dbReference>
<keyword evidence="4" id="KW-1185">Reference proteome</keyword>
<feature type="signal peptide" evidence="1">
    <location>
        <begin position="1"/>
        <end position="21"/>
    </location>
</feature>
<dbReference type="InterPro" id="IPR016187">
    <property type="entry name" value="CTDL_fold"/>
</dbReference>
<evidence type="ECO:0000259" key="2">
    <source>
        <dbReference type="PROSITE" id="PS50041"/>
    </source>
</evidence>
<dbReference type="Gene3D" id="3.10.100.10">
    <property type="entry name" value="Mannose-Binding Protein A, subunit A"/>
    <property type="match status" value="1"/>
</dbReference>
<reference evidence="3 4" key="1">
    <citation type="journal article" date="2016" name="Genome Biol. Evol.">
        <title>Gene Family Evolution Reflects Adaptation to Soil Environmental Stressors in the Genome of the Collembolan Orchesella cincta.</title>
        <authorList>
            <person name="Faddeeva-Vakhrusheva A."/>
            <person name="Derks M.F."/>
            <person name="Anvar S.Y."/>
            <person name="Agamennone V."/>
            <person name="Suring W."/>
            <person name="Smit S."/>
            <person name="van Straalen N.M."/>
            <person name="Roelofs D."/>
        </authorList>
    </citation>
    <scope>NUCLEOTIDE SEQUENCE [LARGE SCALE GENOMIC DNA]</scope>
    <source>
        <tissue evidence="3">Mixed pool</tissue>
    </source>
</reference>
<feature type="domain" description="C-type lectin" evidence="2">
    <location>
        <begin position="37"/>
        <end position="153"/>
    </location>
</feature>
<proteinExistence type="predicted"/>
<dbReference type="InterPro" id="IPR001304">
    <property type="entry name" value="C-type_lectin-like"/>
</dbReference>
<dbReference type="EMBL" id="LJIJ01004789">
    <property type="protein sequence ID" value="ODM87730.1"/>
    <property type="molecule type" value="Genomic_DNA"/>
</dbReference>
<gene>
    <name evidence="3" type="ORF">Ocin01_18952</name>
</gene>
<organism evidence="3 4">
    <name type="scientific">Orchesella cincta</name>
    <name type="common">Springtail</name>
    <name type="synonym">Podura cincta</name>
    <dbReference type="NCBI Taxonomy" id="48709"/>
    <lineage>
        <taxon>Eukaryota</taxon>
        <taxon>Metazoa</taxon>
        <taxon>Ecdysozoa</taxon>
        <taxon>Arthropoda</taxon>
        <taxon>Hexapoda</taxon>
        <taxon>Collembola</taxon>
        <taxon>Entomobryomorpha</taxon>
        <taxon>Entomobryoidea</taxon>
        <taxon>Orchesellidae</taxon>
        <taxon>Orchesellinae</taxon>
        <taxon>Orchesella</taxon>
    </lineage>
</organism>
<dbReference type="AlphaFoldDB" id="A0A1D2M432"/>
<sequence>MCKQILSVLIVSLVHFQTSWTAPLDSKQVSLTELGTSRNVTYYVGHEEISWDAGKALCEFNNMALAEVHHAEQEEFLKLALTSLDEFSHYHTGGRTRVGLDSLVWEGSRSGVNELSGVSLNYQEPLCLLIRVPDYQTLWETDPCTDMWPPVCQTPSS</sequence>
<dbReference type="CDD" id="cd00037">
    <property type="entry name" value="CLECT"/>
    <property type="match status" value="1"/>
</dbReference>
<dbReference type="Proteomes" id="UP000094527">
    <property type="component" value="Unassembled WGS sequence"/>
</dbReference>
<feature type="chain" id="PRO_5008903455" evidence="1">
    <location>
        <begin position="22"/>
        <end position="157"/>
    </location>
</feature>
<dbReference type="InterPro" id="IPR016186">
    <property type="entry name" value="C-type_lectin-like/link_sf"/>
</dbReference>
<keyword evidence="1" id="KW-0732">Signal</keyword>
<protein>
    <submittedName>
        <fullName evidence="3">NKG2-D type II integral membrane protein</fullName>
    </submittedName>
</protein>
<evidence type="ECO:0000256" key="1">
    <source>
        <dbReference type="SAM" id="SignalP"/>
    </source>
</evidence>
<name>A0A1D2M432_ORCCI</name>
<comment type="caution">
    <text evidence="3">The sequence shown here is derived from an EMBL/GenBank/DDBJ whole genome shotgun (WGS) entry which is preliminary data.</text>
</comment>
<evidence type="ECO:0000313" key="3">
    <source>
        <dbReference type="EMBL" id="ODM87730.1"/>
    </source>
</evidence>